<dbReference type="InterPro" id="IPR036388">
    <property type="entry name" value="WH-like_DNA-bd_sf"/>
</dbReference>
<dbReference type="PANTHER" id="PTHR34294:SF1">
    <property type="entry name" value="TRANSCRIPTIONAL REGULATOR LSRR"/>
    <property type="match status" value="1"/>
</dbReference>
<dbReference type="InterPro" id="IPR007324">
    <property type="entry name" value="Sugar-bd_dom_put"/>
</dbReference>
<dbReference type="Pfam" id="PF04198">
    <property type="entry name" value="Sugar-bind"/>
    <property type="match status" value="1"/>
</dbReference>
<dbReference type="InterPro" id="IPR009057">
    <property type="entry name" value="Homeodomain-like_sf"/>
</dbReference>
<name>A0A533I8J3_PARDE</name>
<sequence length="310" mass="33373">MTRRPRGGKLLTRSMMHMAARLHYLDGHSQIEVAERMEVSTATVSRLLSLAREEGIVRIQVSDPDEADTLGKDLADALGLQIVHVVESDRAAAIGLHVAALLKEAHLPRRPVLALGWGRMVQAVIAAGLPDLPGGTVIPVIGGMEETAAHFQINEFVRRTAEQMGASARFLHAPSTVSAELREVLERDPGIAALTGLWDRVDVALVGIGQFPATSGPQLPRFAADDAPRVVGDVARHYYDIDGQLIPWQGQQSLMSISDDQLRRVPMSIGVATGREKAHAIIGAARSGLVNTLVTDIRAAADMAELLRIQ</sequence>
<protein>
    <submittedName>
        <fullName evidence="6">Transcriptional regulator</fullName>
    </submittedName>
</protein>
<dbReference type="Proteomes" id="UP000315344">
    <property type="component" value="Unassembled WGS sequence"/>
</dbReference>
<evidence type="ECO:0000313" key="7">
    <source>
        <dbReference type="Proteomes" id="UP000315344"/>
    </source>
</evidence>
<organism evidence="6 7">
    <name type="scientific">Paracoccus denitrificans</name>
    <dbReference type="NCBI Taxonomy" id="266"/>
    <lineage>
        <taxon>Bacteria</taxon>
        <taxon>Pseudomonadati</taxon>
        <taxon>Pseudomonadota</taxon>
        <taxon>Alphaproteobacteria</taxon>
        <taxon>Rhodobacterales</taxon>
        <taxon>Paracoccaceae</taxon>
        <taxon>Paracoccus</taxon>
    </lineage>
</organism>
<keyword evidence="2" id="KW-0805">Transcription regulation</keyword>
<proteinExistence type="inferred from homology"/>
<evidence type="ECO:0000256" key="3">
    <source>
        <dbReference type="ARBA" id="ARBA00023125"/>
    </source>
</evidence>
<dbReference type="PANTHER" id="PTHR34294">
    <property type="entry name" value="TRANSCRIPTIONAL REGULATOR-RELATED"/>
    <property type="match status" value="1"/>
</dbReference>
<dbReference type="Gene3D" id="3.40.50.1360">
    <property type="match status" value="1"/>
</dbReference>
<evidence type="ECO:0000313" key="6">
    <source>
        <dbReference type="EMBL" id="TKW67061.1"/>
    </source>
</evidence>
<evidence type="ECO:0000256" key="4">
    <source>
        <dbReference type="ARBA" id="ARBA00023163"/>
    </source>
</evidence>
<dbReference type="AlphaFoldDB" id="A0A533I8J3"/>
<evidence type="ECO:0000256" key="2">
    <source>
        <dbReference type="ARBA" id="ARBA00023015"/>
    </source>
</evidence>
<dbReference type="InterPro" id="IPR037171">
    <property type="entry name" value="NagB/RpiA_transferase-like"/>
</dbReference>
<feature type="domain" description="Sugar-binding" evidence="5">
    <location>
        <begin position="68"/>
        <end position="302"/>
    </location>
</feature>
<dbReference type="Gene3D" id="1.10.10.10">
    <property type="entry name" value="Winged helix-like DNA-binding domain superfamily/Winged helix DNA-binding domain"/>
    <property type="match status" value="1"/>
</dbReference>
<dbReference type="GO" id="GO:0030246">
    <property type="term" value="F:carbohydrate binding"/>
    <property type="evidence" value="ECO:0007669"/>
    <property type="project" value="InterPro"/>
</dbReference>
<accession>A0A533I8J3</accession>
<evidence type="ECO:0000259" key="5">
    <source>
        <dbReference type="Pfam" id="PF04198"/>
    </source>
</evidence>
<dbReference type="GO" id="GO:0003677">
    <property type="term" value="F:DNA binding"/>
    <property type="evidence" value="ECO:0007669"/>
    <property type="project" value="UniProtKB-KW"/>
</dbReference>
<dbReference type="SUPFAM" id="SSF100950">
    <property type="entry name" value="NagB/RpiA/CoA transferase-like"/>
    <property type="match status" value="1"/>
</dbReference>
<dbReference type="SUPFAM" id="SSF46689">
    <property type="entry name" value="Homeodomain-like"/>
    <property type="match status" value="1"/>
</dbReference>
<keyword evidence="3" id="KW-0238">DNA-binding</keyword>
<gene>
    <name evidence="6" type="ORF">DI616_08300</name>
</gene>
<dbReference type="EMBL" id="VAFL01000005">
    <property type="protein sequence ID" value="TKW67061.1"/>
    <property type="molecule type" value="Genomic_DNA"/>
</dbReference>
<comment type="caution">
    <text evidence="6">The sequence shown here is derived from an EMBL/GenBank/DDBJ whole genome shotgun (WGS) entry which is preliminary data.</text>
</comment>
<reference evidence="6 7" key="1">
    <citation type="journal article" date="2017" name="Nat. Commun.">
        <title>In situ click chemistry generation of cyclooxygenase-2 inhibitors.</title>
        <authorList>
            <person name="Bhardwaj A."/>
            <person name="Kaur J."/>
            <person name="Wuest M."/>
            <person name="Wuest F."/>
        </authorList>
    </citation>
    <scope>NUCLEOTIDE SEQUENCE [LARGE SCALE GENOMIC DNA]</scope>
    <source>
        <strain evidence="6">S2_012_000_R3_94</strain>
    </source>
</reference>
<comment type="similarity">
    <text evidence="1">Belongs to the SorC transcriptional regulatory family.</text>
</comment>
<dbReference type="InterPro" id="IPR051054">
    <property type="entry name" value="SorC_transcr_regulators"/>
</dbReference>
<keyword evidence="4" id="KW-0804">Transcription</keyword>
<evidence type="ECO:0000256" key="1">
    <source>
        <dbReference type="ARBA" id="ARBA00010466"/>
    </source>
</evidence>